<organism evidence="1 2">
    <name type="scientific">Thomasclavelia ramosa DSM 1402</name>
    <dbReference type="NCBI Taxonomy" id="445974"/>
    <lineage>
        <taxon>Bacteria</taxon>
        <taxon>Bacillati</taxon>
        <taxon>Bacillota</taxon>
        <taxon>Erysipelotrichia</taxon>
        <taxon>Erysipelotrichales</taxon>
        <taxon>Coprobacillaceae</taxon>
        <taxon>Thomasclavelia</taxon>
    </lineage>
</organism>
<reference evidence="1" key="1">
    <citation type="submission" date="2007-11" db="EMBL/GenBank/DDBJ databases">
        <authorList>
            <person name="Fulton L."/>
            <person name="Clifton S."/>
            <person name="Fulton B."/>
            <person name="Xu J."/>
            <person name="Minx P."/>
            <person name="Pepin K.H."/>
            <person name="Johnson M."/>
            <person name="Thiruvilangam P."/>
            <person name="Bhonagiri V."/>
            <person name="Nash W.E."/>
            <person name="Mardis E.R."/>
            <person name="Wilson R.K."/>
        </authorList>
    </citation>
    <scope>NUCLEOTIDE SEQUENCE [LARGE SCALE GENOMIC DNA]</scope>
    <source>
        <strain evidence="1">DSM 1402</strain>
    </source>
</reference>
<reference evidence="1" key="2">
    <citation type="submission" date="2014-06" db="EMBL/GenBank/DDBJ databases">
        <title>Draft genome sequence of Clostridium ramosum(DSM 1402).</title>
        <authorList>
            <person name="Sudarsanam P."/>
            <person name="Ley R."/>
            <person name="Guruge J."/>
            <person name="Turnbaugh P.J."/>
            <person name="Mahowald M."/>
            <person name="Liep D."/>
            <person name="Gordon J."/>
        </authorList>
    </citation>
    <scope>NUCLEOTIDE SEQUENCE</scope>
    <source>
        <strain evidence="1">DSM 1402</strain>
    </source>
</reference>
<proteinExistence type="predicted"/>
<dbReference type="Pfam" id="PF14249">
    <property type="entry name" value="Tocopherol_cycl"/>
    <property type="match status" value="1"/>
</dbReference>
<gene>
    <name evidence="1" type="ORF">CLORAM_01211</name>
</gene>
<evidence type="ECO:0000313" key="1">
    <source>
        <dbReference type="EMBL" id="EDS19214.1"/>
    </source>
</evidence>
<comment type="caution">
    <text evidence="1">The sequence shown here is derived from an EMBL/GenBank/DDBJ whole genome shotgun (WGS) entry which is preliminary data.</text>
</comment>
<dbReference type="InterPro" id="IPR025893">
    <property type="entry name" value="Tocopherol_cyclase"/>
</dbReference>
<dbReference type="PANTHER" id="PTHR35309:SF4">
    <property type="entry name" value="TOCOPHEROL CYCLASE"/>
    <property type="match status" value="1"/>
</dbReference>
<accession>B0N442</accession>
<sequence>MLVGEKMKIENTELNLHLKDSDQRLFEGWYFKIVDCKISLAIIVGISKTIEKSCAFIQTLDTYTNQSQMIEYSLDDFQWGKDPFYIRIKNNFFTKEQIILDLDNGLVDIQGNLKNSQYTKLETTCYAPTIMGPFHYLPFLECNHAIISLRHHITGSLKVNNQKFQIIGDGYIEKDWGRSFPQDYLWLQSNSCKEKEASLFLSIAKIPLLACSFQGLIMNLLVDDQQIRVATYYGARVKDMFTREGYHYLIISQHPHTFYLKIKAGHRFELKSPQSGKMNGYVEESLNALAVLLVYKKNKKVAKFNFINCGFELFGNWL</sequence>
<dbReference type="EMBL" id="ABFX02000004">
    <property type="protein sequence ID" value="EDS19214.1"/>
    <property type="molecule type" value="Genomic_DNA"/>
</dbReference>
<protein>
    <recommendedName>
        <fullName evidence="3">Tocopherol cyclase</fullName>
    </recommendedName>
</protein>
<dbReference type="SUPFAM" id="SSF159245">
    <property type="entry name" value="AttH-like"/>
    <property type="match status" value="1"/>
</dbReference>
<dbReference type="GO" id="GO:0009976">
    <property type="term" value="F:tocopherol cyclase activity"/>
    <property type="evidence" value="ECO:0007669"/>
    <property type="project" value="InterPro"/>
</dbReference>
<evidence type="ECO:0008006" key="3">
    <source>
        <dbReference type="Google" id="ProtNLM"/>
    </source>
</evidence>
<name>B0N442_9FIRM</name>
<dbReference type="AlphaFoldDB" id="B0N442"/>
<dbReference type="HOGENOM" id="CLU_053973_0_0_9"/>
<evidence type="ECO:0000313" key="2">
    <source>
        <dbReference type="Proteomes" id="UP000005798"/>
    </source>
</evidence>
<keyword evidence="2" id="KW-1185">Reference proteome</keyword>
<dbReference type="PANTHER" id="PTHR35309">
    <property type="match status" value="1"/>
</dbReference>
<dbReference type="eggNOG" id="ENOG502Z7HP">
    <property type="taxonomic scope" value="Bacteria"/>
</dbReference>
<dbReference type="Proteomes" id="UP000005798">
    <property type="component" value="Unassembled WGS sequence"/>
</dbReference>